<dbReference type="SUPFAM" id="SSF51161">
    <property type="entry name" value="Trimeric LpxA-like enzymes"/>
    <property type="match status" value="1"/>
</dbReference>
<feature type="domain" description="Sugar 3,4-ketoisomerase QdtA cupin" evidence="5">
    <location>
        <begin position="175"/>
        <end position="302"/>
    </location>
</feature>
<comment type="similarity">
    <text evidence="1">Belongs to the transferase hexapeptide repeat family.</text>
</comment>
<dbReference type="InterPro" id="IPR008894">
    <property type="entry name" value="QdtA_cupin_dom"/>
</dbReference>
<dbReference type="STRING" id="234267.Acid_5707"/>
<dbReference type="InterPro" id="IPR001451">
    <property type="entry name" value="Hexapep"/>
</dbReference>
<dbReference type="PANTHER" id="PTHR43300">
    <property type="entry name" value="ACETYLTRANSFERASE"/>
    <property type="match status" value="1"/>
</dbReference>
<keyword evidence="3" id="KW-0677">Repeat</keyword>
<dbReference type="CDD" id="cd20292">
    <property type="entry name" value="cupin_QdtA-like"/>
    <property type="match status" value="1"/>
</dbReference>
<dbReference type="InterPro" id="IPR014710">
    <property type="entry name" value="RmlC-like_jellyroll"/>
</dbReference>
<dbReference type="KEGG" id="sus:Acid_5707"/>
<dbReference type="Pfam" id="PF00132">
    <property type="entry name" value="Hexapep"/>
    <property type="match status" value="2"/>
</dbReference>
<organism evidence="6">
    <name type="scientific">Solibacter usitatus (strain Ellin6076)</name>
    <dbReference type="NCBI Taxonomy" id="234267"/>
    <lineage>
        <taxon>Bacteria</taxon>
        <taxon>Pseudomonadati</taxon>
        <taxon>Acidobacteriota</taxon>
        <taxon>Terriglobia</taxon>
        <taxon>Bryobacterales</taxon>
        <taxon>Solibacteraceae</taxon>
        <taxon>Candidatus Solibacter</taxon>
    </lineage>
</organism>
<dbReference type="GO" id="GO:0016746">
    <property type="term" value="F:acyltransferase activity"/>
    <property type="evidence" value="ECO:0007669"/>
    <property type="project" value="UniProtKB-KW"/>
</dbReference>
<dbReference type="PROSITE" id="PS00101">
    <property type="entry name" value="HEXAPEP_TRANSFERASES"/>
    <property type="match status" value="1"/>
</dbReference>
<dbReference type="InterPro" id="IPR011004">
    <property type="entry name" value="Trimer_LpxA-like_sf"/>
</dbReference>
<protein>
    <submittedName>
        <fullName evidence="6">WxcM domain protein, C-terminal domain protein</fullName>
    </submittedName>
</protein>
<proteinExistence type="inferred from homology"/>
<dbReference type="Pfam" id="PF05523">
    <property type="entry name" value="FdtA"/>
    <property type="match status" value="1"/>
</dbReference>
<evidence type="ECO:0000256" key="4">
    <source>
        <dbReference type="ARBA" id="ARBA00023315"/>
    </source>
</evidence>
<dbReference type="EMBL" id="CP000473">
    <property type="protein sequence ID" value="ABJ86654.1"/>
    <property type="molecule type" value="Genomic_DNA"/>
</dbReference>
<evidence type="ECO:0000313" key="6">
    <source>
        <dbReference type="EMBL" id="ABJ86654.1"/>
    </source>
</evidence>
<dbReference type="InterPro" id="IPR018357">
    <property type="entry name" value="Hexapep_transf_CS"/>
</dbReference>
<keyword evidence="4" id="KW-0012">Acyltransferase</keyword>
<dbReference type="InParanoid" id="Q01UL6"/>
<evidence type="ECO:0000256" key="3">
    <source>
        <dbReference type="ARBA" id="ARBA00022737"/>
    </source>
</evidence>
<dbReference type="InterPro" id="IPR050179">
    <property type="entry name" value="Trans_hexapeptide_repeat"/>
</dbReference>
<dbReference type="CDD" id="cd03358">
    <property type="entry name" value="LbH_WxcM_N_like"/>
    <property type="match status" value="1"/>
</dbReference>
<dbReference type="Gene3D" id="2.160.10.10">
    <property type="entry name" value="Hexapeptide repeat proteins"/>
    <property type="match status" value="1"/>
</dbReference>
<sequence length="306" mass="32863">MHSAIVETRSLGGGTTVGAFAHILPGAVIGVDCRIGGQTFIENDVRIGDRVTLENGVQVWDGITIEDDVFVGPNATFSNDPFPRSRQHPAEFARTLIRRGASIGANATILPGLTIGEKAVVEAGAVVTRDIPPLAIVAGNPARISGYVGAGSISADATATAPPELGVRPTRVAGVMLHRLPQVDDLRGNLSFGEIGEQVPFAVKRYFVVYGVPSKNIRGEHAHRALHQFLICVHGRCHVVGDDGVNRQEFVLDRPSLGLHIPPMVWASQYKYSEDAVLLVLASENYDPASYIRDYSEFVQLVSVLK</sequence>
<evidence type="ECO:0000259" key="5">
    <source>
        <dbReference type="Pfam" id="PF05523"/>
    </source>
</evidence>
<dbReference type="AlphaFoldDB" id="Q01UL6"/>
<dbReference type="HOGENOM" id="CLU_949059_0_0_0"/>
<accession>Q01UL6</accession>
<dbReference type="Gene3D" id="2.60.120.10">
    <property type="entry name" value="Jelly Rolls"/>
    <property type="match status" value="1"/>
</dbReference>
<evidence type="ECO:0000256" key="2">
    <source>
        <dbReference type="ARBA" id="ARBA00022679"/>
    </source>
</evidence>
<gene>
    <name evidence="6" type="ordered locus">Acid_5707</name>
</gene>
<dbReference type="InterPro" id="IPR011051">
    <property type="entry name" value="RmlC_Cupin_sf"/>
</dbReference>
<keyword evidence="2" id="KW-0808">Transferase</keyword>
<evidence type="ECO:0000256" key="1">
    <source>
        <dbReference type="ARBA" id="ARBA00007274"/>
    </source>
</evidence>
<dbReference type="PANTHER" id="PTHR43300:SF4">
    <property type="entry name" value="ACYL-[ACYL-CARRIER-PROTEIN]--UDP-N-ACETYLGLUCOSAMINE O-ACYLTRANSFERASE"/>
    <property type="match status" value="1"/>
</dbReference>
<name>Q01UL6_SOLUE</name>
<dbReference type="SUPFAM" id="SSF51182">
    <property type="entry name" value="RmlC-like cupins"/>
    <property type="match status" value="1"/>
</dbReference>
<dbReference type="eggNOG" id="COG0110">
    <property type="taxonomic scope" value="Bacteria"/>
</dbReference>
<reference evidence="6" key="1">
    <citation type="submission" date="2006-10" db="EMBL/GenBank/DDBJ databases">
        <title>Complete sequence of Solibacter usitatus Ellin6076.</title>
        <authorList>
            <consortium name="US DOE Joint Genome Institute"/>
            <person name="Copeland A."/>
            <person name="Lucas S."/>
            <person name="Lapidus A."/>
            <person name="Barry K."/>
            <person name="Detter J.C."/>
            <person name="Glavina del Rio T."/>
            <person name="Hammon N."/>
            <person name="Israni S."/>
            <person name="Dalin E."/>
            <person name="Tice H."/>
            <person name="Pitluck S."/>
            <person name="Thompson L.S."/>
            <person name="Brettin T."/>
            <person name="Bruce D."/>
            <person name="Han C."/>
            <person name="Tapia R."/>
            <person name="Gilna P."/>
            <person name="Schmutz J."/>
            <person name="Larimer F."/>
            <person name="Land M."/>
            <person name="Hauser L."/>
            <person name="Kyrpides N."/>
            <person name="Mikhailova N."/>
            <person name="Janssen P.H."/>
            <person name="Kuske C.R."/>
            <person name="Richardson P."/>
        </authorList>
    </citation>
    <scope>NUCLEOTIDE SEQUENCE</scope>
    <source>
        <strain evidence="6">Ellin6076</strain>
    </source>
</reference>